<accession>E4XYK0</accession>
<organism evidence="1">
    <name type="scientific">Oikopleura dioica</name>
    <name type="common">Tunicate</name>
    <dbReference type="NCBI Taxonomy" id="34765"/>
    <lineage>
        <taxon>Eukaryota</taxon>
        <taxon>Metazoa</taxon>
        <taxon>Chordata</taxon>
        <taxon>Tunicata</taxon>
        <taxon>Appendicularia</taxon>
        <taxon>Copelata</taxon>
        <taxon>Oikopleuridae</taxon>
        <taxon>Oikopleura</taxon>
    </lineage>
</organism>
<protein>
    <submittedName>
        <fullName evidence="1">Uncharacterized protein</fullName>
    </submittedName>
</protein>
<gene>
    <name evidence="1" type="ORF">GSOID_T00009783001</name>
    <name evidence="2" type="ORF">GSOID_T00019607001</name>
</gene>
<name>E4XYK0_OIKDI</name>
<reference evidence="1" key="1">
    <citation type="journal article" date="2010" name="Science">
        <title>Plasticity of animal genome architecture unmasked by rapid evolution of a pelagic tunicate.</title>
        <authorList>
            <person name="Denoeud F."/>
            <person name="Henriet S."/>
            <person name="Mungpakdee S."/>
            <person name="Aury J.M."/>
            <person name="Da Silva C."/>
            <person name="Brinkmann H."/>
            <person name="Mikhaleva J."/>
            <person name="Olsen L.C."/>
            <person name="Jubin C."/>
            <person name="Canestro C."/>
            <person name="Bouquet J.M."/>
            <person name="Danks G."/>
            <person name="Poulain J."/>
            <person name="Campsteijn C."/>
            <person name="Adamski M."/>
            <person name="Cross I."/>
            <person name="Yadetie F."/>
            <person name="Muffato M."/>
            <person name="Louis A."/>
            <person name="Butcher S."/>
            <person name="Tsagkogeorga G."/>
            <person name="Konrad A."/>
            <person name="Singh S."/>
            <person name="Jensen M.F."/>
            <person name="Cong E.H."/>
            <person name="Eikeseth-Otteraa H."/>
            <person name="Noel B."/>
            <person name="Anthouard V."/>
            <person name="Porcel B.M."/>
            <person name="Kachouri-Lafond R."/>
            <person name="Nishino A."/>
            <person name="Ugolini M."/>
            <person name="Chourrout P."/>
            <person name="Nishida H."/>
            <person name="Aasland R."/>
            <person name="Huzurbazar S."/>
            <person name="Westhof E."/>
            <person name="Delsuc F."/>
            <person name="Lehrach H."/>
            <person name="Reinhardt R."/>
            <person name="Weissenbach J."/>
            <person name="Roy S.W."/>
            <person name="Artiguenave F."/>
            <person name="Postlethwait J.H."/>
            <person name="Manak J.R."/>
            <person name="Thompson E.M."/>
            <person name="Jaillon O."/>
            <person name="Du Pasquier L."/>
            <person name="Boudinot P."/>
            <person name="Liberles D.A."/>
            <person name="Volff J.N."/>
            <person name="Philippe H."/>
            <person name="Lenhard B."/>
            <person name="Roest Crollius H."/>
            <person name="Wincker P."/>
            <person name="Chourrout D."/>
        </authorList>
    </citation>
    <scope>NUCLEOTIDE SEQUENCE [LARGE SCALE GENOMIC DNA]</scope>
</reference>
<dbReference type="InParanoid" id="E4XYK0"/>
<keyword evidence="3" id="KW-1185">Reference proteome</keyword>
<dbReference type="EMBL" id="FN655413">
    <property type="protein sequence ID" value="CBY39063.1"/>
    <property type="molecule type" value="Genomic_DNA"/>
</dbReference>
<proteinExistence type="predicted"/>
<evidence type="ECO:0000313" key="3">
    <source>
        <dbReference type="Proteomes" id="UP000001307"/>
    </source>
</evidence>
<sequence length="37" mass="4602">MFSRQLPPPNDNQLQFKKLFRNKNRPNLSPFYFFSQR</sequence>
<evidence type="ECO:0000313" key="1">
    <source>
        <dbReference type="EMBL" id="CBY14712.1"/>
    </source>
</evidence>
<dbReference type="Proteomes" id="UP000011014">
    <property type="component" value="Unassembled WGS sequence"/>
</dbReference>
<dbReference type="AlphaFoldDB" id="E4XYK0"/>
<evidence type="ECO:0000313" key="2">
    <source>
        <dbReference type="EMBL" id="CBY39063.1"/>
    </source>
</evidence>
<dbReference type="EMBL" id="FN653336">
    <property type="protein sequence ID" value="CBY14712.1"/>
    <property type="molecule type" value="Genomic_DNA"/>
</dbReference>
<dbReference type="Proteomes" id="UP000001307">
    <property type="component" value="Unassembled WGS sequence"/>
</dbReference>